<comment type="caution">
    <text evidence="1">The sequence shown here is derived from an EMBL/GenBank/DDBJ whole genome shotgun (WGS) entry which is preliminary data.</text>
</comment>
<evidence type="ECO:0000313" key="1">
    <source>
        <dbReference type="EMBL" id="KKS86055.1"/>
    </source>
</evidence>
<dbReference type="EMBL" id="LCFB01000003">
    <property type="protein sequence ID" value="KKS86055.1"/>
    <property type="molecule type" value="Genomic_DNA"/>
</dbReference>
<proteinExistence type="predicted"/>
<reference evidence="1 2" key="1">
    <citation type="journal article" date="2015" name="Nature">
        <title>rRNA introns, odd ribosomes, and small enigmatic genomes across a large radiation of phyla.</title>
        <authorList>
            <person name="Brown C.T."/>
            <person name="Hug L.A."/>
            <person name="Thomas B.C."/>
            <person name="Sharon I."/>
            <person name="Castelle C.J."/>
            <person name="Singh A."/>
            <person name="Wilkins M.J."/>
            <person name="Williams K.H."/>
            <person name="Banfield J.F."/>
        </authorList>
    </citation>
    <scope>NUCLEOTIDE SEQUENCE [LARGE SCALE GENOMIC DNA]</scope>
</reference>
<dbReference type="InterPro" id="IPR009241">
    <property type="entry name" value="HigB-like"/>
</dbReference>
<organism evidence="1 2">
    <name type="scientific">Candidatus Gottesmanbacteria bacterium GW2011_GWA1_43_11</name>
    <dbReference type="NCBI Taxonomy" id="1618436"/>
    <lineage>
        <taxon>Bacteria</taxon>
        <taxon>Candidatus Gottesmaniibacteriota</taxon>
    </lineage>
</organism>
<protein>
    <recommendedName>
        <fullName evidence="3">Type II toxin-antitoxin system RelE/ParE family toxin</fullName>
    </recommendedName>
</protein>
<dbReference type="STRING" id="1618436.UV59_C0003G0050"/>
<evidence type="ECO:0000313" key="2">
    <source>
        <dbReference type="Proteomes" id="UP000034543"/>
    </source>
</evidence>
<dbReference type="Proteomes" id="UP000034543">
    <property type="component" value="Unassembled WGS sequence"/>
</dbReference>
<sequence length="115" mass="13421">MALWKIKYYAPLNSTSPVYEFIESLSEIAQSKIYQTFELLIEYNVLLRGPHVKKVIGTALWELRILGADSIRIFYIAIEGSTFLLLHGFKKKQQKTPQKEIQTAIKRLAEYRSRK</sequence>
<evidence type="ECO:0008006" key="3">
    <source>
        <dbReference type="Google" id="ProtNLM"/>
    </source>
</evidence>
<name>A0A0G1CJQ8_9BACT</name>
<dbReference type="Pfam" id="PF05973">
    <property type="entry name" value="Gp49"/>
    <property type="match status" value="1"/>
</dbReference>
<gene>
    <name evidence="1" type="ORF">UV59_C0003G0050</name>
</gene>
<accession>A0A0G1CJQ8</accession>
<dbReference type="AlphaFoldDB" id="A0A0G1CJQ8"/>